<name>A0A0G1MT35_9BACT</name>
<protein>
    <submittedName>
        <fullName evidence="2">Acetyltransferase, ribosomal protein N-acetylase</fullName>
    </submittedName>
</protein>
<keyword evidence="2" id="KW-0687">Ribonucleoprotein</keyword>
<dbReference type="Gene3D" id="3.40.630.30">
    <property type="match status" value="1"/>
</dbReference>
<comment type="caution">
    <text evidence="2">The sequence shown here is derived from an EMBL/GenBank/DDBJ whole genome shotgun (WGS) entry which is preliminary data.</text>
</comment>
<evidence type="ECO:0000313" key="3">
    <source>
        <dbReference type="Proteomes" id="UP000033915"/>
    </source>
</evidence>
<dbReference type="GO" id="GO:0016747">
    <property type="term" value="F:acyltransferase activity, transferring groups other than amino-acyl groups"/>
    <property type="evidence" value="ECO:0007669"/>
    <property type="project" value="InterPro"/>
</dbReference>
<proteinExistence type="predicted"/>
<organism evidence="2 3">
    <name type="scientific">Candidatus Giovannonibacteria bacterium GW2011_GWC2_44_9</name>
    <dbReference type="NCBI Taxonomy" id="1618658"/>
    <lineage>
        <taxon>Bacteria</taxon>
        <taxon>Candidatus Giovannoniibacteriota</taxon>
    </lineage>
</organism>
<sequence length="197" mass="23227">MYNMPTKLIGKQIIVRELRKSDAEDLQNNINDKNIVRFMTNIPHPYSKRDALNFFKKISRYRKTKKDAAFGIALKTTNKVIGGIGMHKIDKGNNNVELGYWLGKKYWGREIATEAVGLVLDLVFKKWKFHRVYANTFHKNIASQKVLKKFGFKLEGRTREKWWRENQWHDVLNFGILDREYKKGKYPPSPRLPPACR</sequence>
<dbReference type="InterPro" id="IPR000182">
    <property type="entry name" value="GNAT_dom"/>
</dbReference>
<dbReference type="EMBL" id="LCJT01000008">
    <property type="protein sequence ID" value="KKT83947.1"/>
    <property type="molecule type" value="Genomic_DNA"/>
</dbReference>
<dbReference type="PROSITE" id="PS51186">
    <property type="entry name" value="GNAT"/>
    <property type="match status" value="1"/>
</dbReference>
<evidence type="ECO:0000313" key="2">
    <source>
        <dbReference type="EMBL" id="KKT83947.1"/>
    </source>
</evidence>
<accession>A0A0G1MT35</accession>
<reference evidence="2 3" key="1">
    <citation type="journal article" date="2015" name="Nature">
        <title>rRNA introns, odd ribosomes, and small enigmatic genomes across a large radiation of phyla.</title>
        <authorList>
            <person name="Brown C.T."/>
            <person name="Hug L.A."/>
            <person name="Thomas B.C."/>
            <person name="Sharon I."/>
            <person name="Castelle C.J."/>
            <person name="Singh A."/>
            <person name="Wilkins M.J."/>
            <person name="Williams K.H."/>
            <person name="Banfield J.F."/>
        </authorList>
    </citation>
    <scope>NUCLEOTIDE SEQUENCE [LARGE SCALE GENOMIC DNA]</scope>
</reference>
<dbReference type="SUPFAM" id="SSF55729">
    <property type="entry name" value="Acyl-CoA N-acyltransferases (Nat)"/>
    <property type="match status" value="1"/>
</dbReference>
<feature type="domain" description="N-acetyltransferase" evidence="1">
    <location>
        <begin position="13"/>
        <end position="188"/>
    </location>
</feature>
<dbReference type="InterPro" id="IPR016181">
    <property type="entry name" value="Acyl_CoA_acyltransferase"/>
</dbReference>
<gene>
    <name evidence="2" type="ORF">UW81_C0008G0010</name>
</gene>
<dbReference type="GO" id="GO:0005840">
    <property type="term" value="C:ribosome"/>
    <property type="evidence" value="ECO:0007669"/>
    <property type="project" value="UniProtKB-KW"/>
</dbReference>
<dbReference type="AlphaFoldDB" id="A0A0G1MT35"/>
<dbReference type="Pfam" id="PF13302">
    <property type="entry name" value="Acetyltransf_3"/>
    <property type="match status" value="1"/>
</dbReference>
<keyword evidence="2" id="KW-0689">Ribosomal protein</keyword>
<dbReference type="PANTHER" id="PTHR43792">
    <property type="entry name" value="GNAT FAMILY, PUTATIVE (AFU_ORTHOLOGUE AFUA_3G00765)-RELATED-RELATED"/>
    <property type="match status" value="1"/>
</dbReference>
<evidence type="ECO:0000259" key="1">
    <source>
        <dbReference type="PROSITE" id="PS51186"/>
    </source>
</evidence>
<dbReference type="Proteomes" id="UP000033915">
    <property type="component" value="Unassembled WGS sequence"/>
</dbReference>
<dbReference type="InterPro" id="IPR051531">
    <property type="entry name" value="N-acetyltransferase"/>
</dbReference>
<keyword evidence="2" id="KW-0808">Transferase</keyword>